<dbReference type="GO" id="GO:0016853">
    <property type="term" value="F:isomerase activity"/>
    <property type="evidence" value="ECO:0007669"/>
    <property type="project" value="UniProtKB-KW"/>
</dbReference>
<evidence type="ECO:0000256" key="5">
    <source>
        <dbReference type="ARBA" id="ARBA00023709"/>
    </source>
</evidence>
<dbReference type="FunFam" id="1.10.12.10:FF:000001">
    <property type="entry name" value="Probable enoyl-CoA hydratase, mitochondrial"/>
    <property type="match status" value="1"/>
</dbReference>
<keyword evidence="8" id="KW-0413">Isomerase</keyword>
<dbReference type="RefSeq" id="WP_131154055.1">
    <property type="nucleotide sequence ID" value="NZ_CP036402.1"/>
</dbReference>
<dbReference type="Gene3D" id="1.10.12.10">
    <property type="entry name" value="Lyase 2-enoyl-coa Hydratase, Chain A, domain 2"/>
    <property type="match status" value="1"/>
</dbReference>
<gene>
    <name evidence="8" type="ORF">ER308_05530</name>
</gene>
<dbReference type="Proteomes" id="UP000291469">
    <property type="component" value="Chromosome"/>
</dbReference>
<evidence type="ECO:0000256" key="4">
    <source>
        <dbReference type="ARBA" id="ARBA00023239"/>
    </source>
</evidence>
<evidence type="ECO:0000256" key="1">
    <source>
        <dbReference type="ARBA" id="ARBA00005254"/>
    </source>
</evidence>
<accession>A0A411YCY9</accession>
<proteinExistence type="inferred from homology"/>
<dbReference type="PANTHER" id="PTHR11941">
    <property type="entry name" value="ENOYL-COA HYDRATASE-RELATED"/>
    <property type="match status" value="1"/>
</dbReference>
<dbReference type="EMBL" id="CP036402">
    <property type="protein sequence ID" value="QBI19058.1"/>
    <property type="molecule type" value="Genomic_DNA"/>
</dbReference>
<dbReference type="GO" id="GO:0004300">
    <property type="term" value="F:enoyl-CoA hydratase activity"/>
    <property type="evidence" value="ECO:0007669"/>
    <property type="project" value="UniProtKB-EC"/>
</dbReference>
<dbReference type="InterPro" id="IPR014748">
    <property type="entry name" value="Enoyl-CoA_hydra_C"/>
</dbReference>
<dbReference type="PROSITE" id="PS00166">
    <property type="entry name" value="ENOYL_COA_HYDRATASE"/>
    <property type="match status" value="1"/>
</dbReference>
<keyword evidence="3" id="KW-0443">Lipid metabolism</keyword>
<dbReference type="KEGG" id="erz:ER308_05530"/>
<protein>
    <recommendedName>
        <fullName evidence="2">enoyl-CoA hydratase</fullName>
        <ecNumber evidence="2">4.2.1.17</ecNumber>
    </recommendedName>
</protein>
<dbReference type="InterPro" id="IPR001753">
    <property type="entry name" value="Enoyl-CoA_hydra/iso"/>
</dbReference>
<keyword evidence="9" id="KW-1185">Reference proteome</keyword>
<organism evidence="8 9">
    <name type="scientific">Egibacter rhizosphaerae</name>
    <dbReference type="NCBI Taxonomy" id="1670831"/>
    <lineage>
        <taxon>Bacteria</taxon>
        <taxon>Bacillati</taxon>
        <taxon>Actinomycetota</taxon>
        <taxon>Nitriliruptoria</taxon>
        <taxon>Egibacterales</taxon>
        <taxon>Egibacteraceae</taxon>
        <taxon>Egibacter</taxon>
    </lineage>
</organism>
<evidence type="ECO:0000256" key="6">
    <source>
        <dbReference type="ARBA" id="ARBA00023717"/>
    </source>
</evidence>
<dbReference type="SUPFAM" id="SSF52096">
    <property type="entry name" value="ClpP/crotonase"/>
    <property type="match status" value="1"/>
</dbReference>
<dbReference type="GO" id="GO:0006635">
    <property type="term" value="P:fatty acid beta-oxidation"/>
    <property type="evidence" value="ECO:0007669"/>
    <property type="project" value="TreeGrafter"/>
</dbReference>
<dbReference type="Gene3D" id="3.90.226.10">
    <property type="entry name" value="2-enoyl-CoA Hydratase, Chain A, domain 1"/>
    <property type="match status" value="1"/>
</dbReference>
<dbReference type="AlphaFoldDB" id="A0A411YCY9"/>
<evidence type="ECO:0000256" key="2">
    <source>
        <dbReference type="ARBA" id="ARBA00012076"/>
    </source>
</evidence>
<comment type="similarity">
    <text evidence="1 7">Belongs to the enoyl-CoA hydratase/isomerase family.</text>
</comment>
<dbReference type="CDD" id="cd06558">
    <property type="entry name" value="crotonase-like"/>
    <property type="match status" value="1"/>
</dbReference>
<dbReference type="EC" id="4.2.1.17" evidence="2"/>
<evidence type="ECO:0000313" key="9">
    <source>
        <dbReference type="Proteomes" id="UP000291469"/>
    </source>
</evidence>
<dbReference type="PANTHER" id="PTHR11941:SF169">
    <property type="entry name" value="(7AS)-7A-METHYL-1,5-DIOXO-2,3,5,6,7,7A-HEXAHYDRO-1H-INDENE-CARBOXYL-COA HYDROLASE"/>
    <property type="match status" value="1"/>
</dbReference>
<dbReference type="FunFam" id="3.90.226.10:FF:000009">
    <property type="entry name" value="Carnitinyl-CoA dehydratase"/>
    <property type="match status" value="1"/>
</dbReference>
<evidence type="ECO:0000256" key="3">
    <source>
        <dbReference type="ARBA" id="ARBA00023098"/>
    </source>
</evidence>
<dbReference type="InterPro" id="IPR029045">
    <property type="entry name" value="ClpP/crotonase-like_dom_sf"/>
</dbReference>
<evidence type="ECO:0000256" key="7">
    <source>
        <dbReference type="RuleBase" id="RU003707"/>
    </source>
</evidence>
<keyword evidence="4" id="KW-0456">Lyase</keyword>
<dbReference type="Pfam" id="PF00378">
    <property type="entry name" value="ECH_1"/>
    <property type="match status" value="1"/>
</dbReference>
<reference evidence="8 9" key="1">
    <citation type="submission" date="2019-01" db="EMBL/GenBank/DDBJ databases">
        <title>Egibacter rhizosphaerae EGI 80759T.</title>
        <authorList>
            <person name="Chen D.-D."/>
            <person name="Tian Y."/>
            <person name="Jiao J.-Y."/>
            <person name="Zhang X.-T."/>
            <person name="Zhang Y.-G."/>
            <person name="Zhang Y."/>
            <person name="Xiao M."/>
            <person name="Shu W.-S."/>
            <person name="Li W.-J."/>
        </authorList>
    </citation>
    <scope>NUCLEOTIDE SEQUENCE [LARGE SCALE GENOMIC DNA]</scope>
    <source>
        <strain evidence="8 9">EGI 80759</strain>
    </source>
</reference>
<comment type="catalytic activity">
    <reaction evidence="6">
        <text>a 4-saturated-(3S)-3-hydroxyacyl-CoA = a (3E)-enoyl-CoA + H2O</text>
        <dbReference type="Rhea" id="RHEA:20724"/>
        <dbReference type="ChEBI" id="CHEBI:15377"/>
        <dbReference type="ChEBI" id="CHEBI:58521"/>
        <dbReference type="ChEBI" id="CHEBI:137480"/>
        <dbReference type="EC" id="4.2.1.17"/>
    </reaction>
</comment>
<sequence>MSEFVTVETNTDGVATIRLDRPPVNALSPEVWEQLGAAARRCAEDDAVGAVVVTGGPKVFAAGADIREMSQVPFTQQFKDAGRLQEAVAALARLPKVTVAAIAGYALGGGCEVALACDFRVAADSAKLGQPEIQLGLIPGAGGTQRLARLVGVQQAKRLVYSGDMVTAEEACEIGLVDRVVEAEELQEAADAEAGRYAHGPYALRMAKRAIDEGVEQDLDSALRLESSLFAATFATEDAQIGMRSFLEHGPGQARFTGR</sequence>
<dbReference type="OrthoDB" id="9790967at2"/>
<evidence type="ECO:0000313" key="8">
    <source>
        <dbReference type="EMBL" id="QBI19058.1"/>
    </source>
</evidence>
<name>A0A411YCY9_9ACTN</name>
<comment type="catalytic activity">
    <reaction evidence="5">
        <text>a (3S)-3-hydroxyacyl-CoA = a (2E)-enoyl-CoA + H2O</text>
        <dbReference type="Rhea" id="RHEA:16105"/>
        <dbReference type="ChEBI" id="CHEBI:15377"/>
        <dbReference type="ChEBI" id="CHEBI:57318"/>
        <dbReference type="ChEBI" id="CHEBI:58856"/>
        <dbReference type="EC" id="4.2.1.17"/>
    </reaction>
</comment>
<dbReference type="InterPro" id="IPR018376">
    <property type="entry name" value="Enoyl-CoA_hyd/isom_CS"/>
</dbReference>